<evidence type="ECO:0000313" key="2">
    <source>
        <dbReference type="EMBL" id="KJD35726.1"/>
    </source>
</evidence>
<dbReference type="STRING" id="1435349.PW52_08265"/>
<keyword evidence="1" id="KW-1133">Transmembrane helix</keyword>
<sequence length="60" mass="6996">MFSKGQIVFGVLFFVVFAVIVAYQYRKDINIHKRFYKGSFWVLLAFIAFIGLISAIKFLL</sequence>
<feature type="transmembrane region" description="Helical" evidence="1">
    <location>
        <begin position="38"/>
        <end position="59"/>
    </location>
</feature>
<dbReference type="Proteomes" id="UP000032578">
    <property type="component" value="Unassembled WGS sequence"/>
</dbReference>
<keyword evidence="1" id="KW-0472">Membrane</keyword>
<feature type="transmembrane region" description="Helical" evidence="1">
    <location>
        <begin position="6"/>
        <end position="26"/>
    </location>
</feature>
<dbReference type="OrthoDB" id="1179726at2"/>
<name>A0A0D7W9C0_9FLAO</name>
<dbReference type="EMBL" id="JTDW01000005">
    <property type="protein sequence ID" value="KJD35726.1"/>
    <property type="molecule type" value="Genomic_DNA"/>
</dbReference>
<protein>
    <submittedName>
        <fullName evidence="2">Membrane protein</fullName>
    </submittedName>
</protein>
<keyword evidence="3" id="KW-1185">Reference proteome</keyword>
<comment type="caution">
    <text evidence="2">The sequence shown here is derived from an EMBL/GenBank/DDBJ whole genome shotgun (WGS) entry which is preliminary data.</text>
</comment>
<dbReference type="AlphaFoldDB" id="A0A0D7W9C0"/>
<accession>A0A0D7W9C0</accession>
<organism evidence="2 3">
    <name type="scientific">Neotamlana sedimentorum</name>
    <dbReference type="NCBI Taxonomy" id="1435349"/>
    <lineage>
        <taxon>Bacteria</taxon>
        <taxon>Pseudomonadati</taxon>
        <taxon>Bacteroidota</taxon>
        <taxon>Flavobacteriia</taxon>
        <taxon>Flavobacteriales</taxon>
        <taxon>Flavobacteriaceae</taxon>
        <taxon>Neotamlana</taxon>
    </lineage>
</organism>
<proteinExistence type="predicted"/>
<evidence type="ECO:0000313" key="3">
    <source>
        <dbReference type="Proteomes" id="UP000032578"/>
    </source>
</evidence>
<evidence type="ECO:0000256" key="1">
    <source>
        <dbReference type="SAM" id="Phobius"/>
    </source>
</evidence>
<gene>
    <name evidence="2" type="ORF">PW52_08265</name>
</gene>
<keyword evidence="1" id="KW-0812">Transmembrane</keyword>
<dbReference type="PATRIC" id="fig|1435349.4.peg.2638"/>
<reference evidence="2 3" key="1">
    <citation type="submission" date="2014-11" db="EMBL/GenBank/DDBJ databases">
        <title>Tamlana sedimentorum sp. nov., isolated from shallow sand sediments of the Sea of Japan.</title>
        <authorList>
            <person name="Romanenko L.A."/>
        </authorList>
    </citation>
    <scope>NUCLEOTIDE SEQUENCE [LARGE SCALE GENOMIC DNA]</scope>
    <source>
        <strain evidence="2 3">JCM 19808</strain>
    </source>
</reference>